<evidence type="ECO:0008006" key="3">
    <source>
        <dbReference type="Google" id="ProtNLM"/>
    </source>
</evidence>
<dbReference type="Pfam" id="PF16374">
    <property type="entry name" value="CIF"/>
    <property type="match status" value="1"/>
</dbReference>
<dbReference type="PATRIC" id="fig|1393735.3.peg.3611"/>
<dbReference type="EMBL" id="JGVH01000067">
    <property type="protein sequence ID" value="KER01880.1"/>
    <property type="molecule type" value="Genomic_DNA"/>
</dbReference>
<accession>A0A081RT77</accession>
<organism evidence="1 2">
    <name type="scientific">Photorhabdus temperata subsp. temperata Meg1</name>
    <dbReference type="NCBI Taxonomy" id="1393735"/>
    <lineage>
        <taxon>Bacteria</taxon>
        <taxon>Pseudomonadati</taxon>
        <taxon>Pseudomonadota</taxon>
        <taxon>Gammaproteobacteria</taxon>
        <taxon>Enterobacterales</taxon>
        <taxon>Morganellaceae</taxon>
        <taxon>Photorhabdus</taxon>
    </lineage>
</organism>
<dbReference type="InterPro" id="IPR032278">
    <property type="entry name" value="Cif"/>
</dbReference>
<evidence type="ECO:0000313" key="1">
    <source>
        <dbReference type="EMBL" id="KER01880.1"/>
    </source>
</evidence>
<dbReference type="AlphaFoldDB" id="A0A081RT77"/>
<proteinExistence type="predicted"/>
<dbReference type="RefSeq" id="WP_072008874.1">
    <property type="nucleotide sequence ID" value="NZ_CAWLUD010000067.1"/>
</dbReference>
<name>A0A081RT77_PHOTE</name>
<sequence length="266" mass="30613">MMHKYNQEDKLIPENYNLNSAKLVDDIIKLHNNSKGNKLLWHDNWEDKIIDRDLDIILKMIDENVSQFGGLEAYKDIVGVNPYDPTEPVCGLSAQNIFKLMTEGEQAVNPVEQLKKEKINGNEFSVKLNQLNSSSSYVALVNDHRFGHMFLIDIPSTNQEIVGYIYQSDLGNGVLPALNIADWLNSRAKEPINTHKLNQLLSNEFNELSKSEQKELIAELLEIDKNISCVKLDKVKKDKNVDIYLKEYDKNNFFENIEMLKDKLDI</sequence>
<evidence type="ECO:0000313" key="2">
    <source>
        <dbReference type="Proteomes" id="UP000028002"/>
    </source>
</evidence>
<comment type="caution">
    <text evidence="1">The sequence shown here is derived from an EMBL/GenBank/DDBJ whole genome shotgun (WGS) entry which is preliminary data.</text>
</comment>
<protein>
    <recommendedName>
        <fullName evidence="3">Cycle-inhibiting factor</fullName>
    </recommendedName>
</protein>
<gene>
    <name evidence="1" type="ORF">MEG1DRAFT_03529</name>
</gene>
<dbReference type="Proteomes" id="UP000028002">
    <property type="component" value="Unassembled WGS sequence"/>
</dbReference>
<reference evidence="1 2" key="1">
    <citation type="submission" date="2014-03" db="EMBL/GenBank/DDBJ databases">
        <title>Draft Genome of Photorhabdus temperata Meg1.</title>
        <authorList>
            <person name="Hurst S.G.IV."/>
            <person name="Morris K."/>
            <person name="Thomas K."/>
            <person name="Tisa L.S."/>
        </authorList>
    </citation>
    <scope>NUCLEOTIDE SEQUENCE [LARGE SCALE GENOMIC DNA]</scope>
    <source>
        <strain evidence="1 2">Meg1</strain>
    </source>
</reference>